<evidence type="ECO:0000313" key="1">
    <source>
        <dbReference type="EMBL" id="JAH91140.1"/>
    </source>
</evidence>
<reference evidence="1" key="1">
    <citation type="submission" date="2014-11" db="EMBL/GenBank/DDBJ databases">
        <authorList>
            <person name="Amaro Gonzalez C."/>
        </authorList>
    </citation>
    <scope>NUCLEOTIDE SEQUENCE</scope>
</reference>
<proteinExistence type="predicted"/>
<protein>
    <submittedName>
        <fullName evidence="1">Uncharacterized protein</fullName>
    </submittedName>
</protein>
<dbReference type="AlphaFoldDB" id="A0A0E9WNI2"/>
<name>A0A0E9WNI2_ANGAN</name>
<reference evidence="1" key="2">
    <citation type="journal article" date="2015" name="Fish Shellfish Immunol.">
        <title>Early steps in the European eel (Anguilla anguilla)-Vibrio vulnificus interaction in the gills: Role of the RtxA13 toxin.</title>
        <authorList>
            <person name="Callol A."/>
            <person name="Pajuelo D."/>
            <person name="Ebbesson L."/>
            <person name="Teles M."/>
            <person name="MacKenzie S."/>
            <person name="Amaro C."/>
        </authorList>
    </citation>
    <scope>NUCLEOTIDE SEQUENCE</scope>
</reference>
<accession>A0A0E9WNI2</accession>
<dbReference type="EMBL" id="GBXM01017437">
    <property type="protein sequence ID" value="JAH91140.1"/>
    <property type="molecule type" value="Transcribed_RNA"/>
</dbReference>
<organism evidence="1">
    <name type="scientific">Anguilla anguilla</name>
    <name type="common">European freshwater eel</name>
    <name type="synonym">Muraena anguilla</name>
    <dbReference type="NCBI Taxonomy" id="7936"/>
    <lineage>
        <taxon>Eukaryota</taxon>
        <taxon>Metazoa</taxon>
        <taxon>Chordata</taxon>
        <taxon>Craniata</taxon>
        <taxon>Vertebrata</taxon>
        <taxon>Euteleostomi</taxon>
        <taxon>Actinopterygii</taxon>
        <taxon>Neopterygii</taxon>
        <taxon>Teleostei</taxon>
        <taxon>Anguilliformes</taxon>
        <taxon>Anguillidae</taxon>
        <taxon>Anguilla</taxon>
    </lineage>
</organism>
<sequence>MLEYSSSAKLLETGSHLVSQYFGISTGIHGAIYKCHLPNTFCTHAAPYHHTPTSVLHCRDYAFTVVVLARFTPNMQDPI</sequence>